<keyword evidence="13" id="KW-1185">Reference proteome</keyword>
<dbReference type="PANTHER" id="PTHR46179">
    <property type="entry name" value="ZINC FINGER PROTEIN"/>
    <property type="match status" value="1"/>
</dbReference>
<feature type="region of interest" description="Disordered" evidence="9">
    <location>
        <begin position="277"/>
        <end position="299"/>
    </location>
</feature>
<dbReference type="EMBL" id="CABFNQ020000490">
    <property type="protein sequence ID" value="CAH0017032.1"/>
    <property type="molecule type" value="Genomic_DNA"/>
</dbReference>
<dbReference type="InterPro" id="IPR013087">
    <property type="entry name" value="Znf_C2H2_type"/>
</dbReference>
<dbReference type="GO" id="GO:0005634">
    <property type="term" value="C:nucleus"/>
    <property type="evidence" value="ECO:0007669"/>
    <property type="project" value="UniProtKB-SubCell"/>
</dbReference>
<evidence type="ECO:0000256" key="7">
    <source>
        <dbReference type="ARBA" id="ARBA00023242"/>
    </source>
</evidence>
<keyword evidence="7" id="KW-0539">Nucleus</keyword>
<feature type="compositionally biased region" description="Low complexity" evidence="9">
    <location>
        <begin position="473"/>
        <end position="486"/>
    </location>
</feature>
<feature type="compositionally biased region" description="Polar residues" evidence="9">
    <location>
        <begin position="520"/>
        <end position="542"/>
    </location>
</feature>
<reference evidence="12" key="1">
    <citation type="submission" date="2021-10" db="EMBL/GenBank/DDBJ databases">
        <authorList>
            <person name="Piombo E."/>
        </authorList>
    </citation>
    <scope>NUCLEOTIDE SEQUENCE</scope>
</reference>
<keyword evidence="3 8" id="KW-0863">Zinc-finger</keyword>
<organism evidence="12 13">
    <name type="scientific">Clonostachys rhizophaga</name>
    <dbReference type="NCBI Taxonomy" id="160324"/>
    <lineage>
        <taxon>Eukaryota</taxon>
        <taxon>Fungi</taxon>
        <taxon>Dikarya</taxon>
        <taxon>Ascomycota</taxon>
        <taxon>Pezizomycotina</taxon>
        <taxon>Sordariomycetes</taxon>
        <taxon>Hypocreomycetidae</taxon>
        <taxon>Hypocreales</taxon>
        <taxon>Bionectriaceae</taxon>
        <taxon>Clonostachys</taxon>
    </lineage>
</organism>
<keyword evidence="10" id="KW-0812">Transmembrane</keyword>
<comment type="caution">
    <text evidence="12">The sequence shown here is derived from an EMBL/GenBank/DDBJ whole genome shotgun (WGS) entry which is preliminary data.</text>
</comment>
<dbReference type="PANTHER" id="PTHR46179:SF13">
    <property type="entry name" value="C2H2-TYPE DOMAIN-CONTAINING PROTEIN"/>
    <property type="match status" value="1"/>
</dbReference>
<comment type="subcellular location">
    <subcellularLocation>
        <location evidence="1">Nucleus</location>
    </subcellularLocation>
</comment>
<keyword evidence="6" id="KW-0804">Transcription</keyword>
<evidence type="ECO:0000256" key="8">
    <source>
        <dbReference type="PROSITE-ProRule" id="PRU00042"/>
    </source>
</evidence>
<dbReference type="PROSITE" id="PS50157">
    <property type="entry name" value="ZINC_FINGER_C2H2_2"/>
    <property type="match status" value="2"/>
</dbReference>
<dbReference type="OrthoDB" id="6365676at2759"/>
<keyword evidence="10" id="KW-0472">Membrane</keyword>
<evidence type="ECO:0000259" key="11">
    <source>
        <dbReference type="PROSITE" id="PS50157"/>
    </source>
</evidence>
<proteinExistence type="predicted"/>
<feature type="region of interest" description="Disordered" evidence="9">
    <location>
        <begin position="22"/>
        <end position="53"/>
    </location>
</feature>
<gene>
    <name evidence="12" type="ORF">CRHIZ90672A_00013295</name>
</gene>
<dbReference type="InterPro" id="IPR051061">
    <property type="entry name" value="Zinc_finger_trans_reg"/>
</dbReference>
<dbReference type="SUPFAM" id="SSF57667">
    <property type="entry name" value="beta-beta-alpha zinc fingers"/>
    <property type="match status" value="1"/>
</dbReference>
<dbReference type="Pfam" id="PF00096">
    <property type="entry name" value="zf-C2H2"/>
    <property type="match status" value="1"/>
</dbReference>
<dbReference type="InterPro" id="IPR036236">
    <property type="entry name" value="Znf_C2H2_sf"/>
</dbReference>
<evidence type="ECO:0000256" key="2">
    <source>
        <dbReference type="ARBA" id="ARBA00022723"/>
    </source>
</evidence>
<accession>A0A9N9YDD7</accession>
<feature type="compositionally biased region" description="Polar residues" evidence="9">
    <location>
        <begin position="487"/>
        <end position="500"/>
    </location>
</feature>
<evidence type="ECO:0000256" key="4">
    <source>
        <dbReference type="ARBA" id="ARBA00022833"/>
    </source>
</evidence>
<keyword evidence="5" id="KW-0805">Transcription regulation</keyword>
<evidence type="ECO:0000256" key="5">
    <source>
        <dbReference type="ARBA" id="ARBA00023015"/>
    </source>
</evidence>
<evidence type="ECO:0000256" key="3">
    <source>
        <dbReference type="ARBA" id="ARBA00022771"/>
    </source>
</evidence>
<evidence type="ECO:0000256" key="10">
    <source>
        <dbReference type="SAM" id="Phobius"/>
    </source>
</evidence>
<evidence type="ECO:0000313" key="12">
    <source>
        <dbReference type="EMBL" id="CAH0017032.1"/>
    </source>
</evidence>
<evidence type="ECO:0000256" key="9">
    <source>
        <dbReference type="SAM" id="MobiDB-lite"/>
    </source>
</evidence>
<evidence type="ECO:0000256" key="6">
    <source>
        <dbReference type="ARBA" id="ARBA00023163"/>
    </source>
</evidence>
<dbReference type="GO" id="GO:0008270">
    <property type="term" value="F:zinc ion binding"/>
    <property type="evidence" value="ECO:0007669"/>
    <property type="project" value="UniProtKB-KW"/>
</dbReference>
<dbReference type="Proteomes" id="UP000696573">
    <property type="component" value="Unassembled WGS sequence"/>
</dbReference>
<feature type="compositionally biased region" description="Polar residues" evidence="9">
    <location>
        <begin position="150"/>
        <end position="160"/>
    </location>
</feature>
<feature type="compositionally biased region" description="Polar residues" evidence="9">
    <location>
        <begin position="444"/>
        <end position="464"/>
    </location>
</feature>
<feature type="region of interest" description="Disordered" evidence="9">
    <location>
        <begin position="440"/>
        <end position="551"/>
    </location>
</feature>
<sequence length="664" mass="72723">MEFAPSRHADDLHTAIGVAGFTPAEEAFRDTSDTTTSSPKPDQPLPISPQTQSWELRDDELMATVSRRDGRSPGRRMDDEAIAGTAVGVVLAFALLVCCLYPLVVHYLKKRRRSKPYSWECEYGTTYRGQPRDRPRRLSSSDKTDDEGKSQQNYNSQNGYVYSVEPAQGQARPPATGYDASAIESTAADPQLVPQNHDNFSTPFPYYQDTVPPPPSAPNQFVLKGTSEDYYSPYVPSEAFGMYPPPAAVIEPPSEPQRSAQRGTSLRHNVRSLLRRKAVPDQPEAAPHSIPYSDYTPAQGHQFPVVPQSSDAVQYAQFYPTQQLEGTPMHSQYPQYYRVAGSAVEVPTMQGYASQDTFQAASSELDFSFGLPIFGTVNPMDIMPPATESEIWHRADYQLYSSSNQDSPPEMPSSIELVQPDSVAPPVSVVAPASILIREDLPPVSNSGPSTTIISSRHATGSQQPGPPPPVAPESTPDPSSTSTLSATQSVPTSRLSAQPASVPGACSTNPSTLSTPSTHGDTPSPRSLNSSDFRQSISPPNGMNAPSPKGGVYHCDERGCNQFFDQPHKLKHHQRYHSKDHKCPYAGCGKGFGTKTHLQRHINDRHEKKKKFHCSMPGCDYSRTGGKAFPRKDNWKRHMVKIHGMDQGSLPEPVEVDQEMTGA</sequence>
<feature type="compositionally biased region" description="Low complexity" evidence="9">
    <location>
        <begin position="508"/>
        <end position="519"/>
    </location>
</feature>
<keyword evidence="4" id="KW-0862">Zinc</keyword>
<dbReference type="PROSITE" id="PS00028">
    <property type="entry name" value="ZINC_FINGER_C2H2_1"/>
    <property type="match status" value="2"/>
</dbReference>
<keyword evidence="10" id="KW-1133">Transmembrane helix</keyword>
<protein>
    <recommendedName>
        <fullName evidence="11">C2H2-type domain-containing protein</fullName>
    </recommendedName>
</protein>
<keyword evidence="2" id="KW-0479">Metal-binding</keyword>
<feature type="transmembrane region" description="Helical" evidence="10">
    <location>
        <begin position="81"/>
        <end position="105"/>
    </location>
</feature>
<evidence type="ECO:0000313" key="13">
    <source>
        <dbReference type="Proteomes" id="UP000696573"/>
    </source>
</evidence>
<feature type="region of interest" description="Disordered" evidence="9">
    <location>
        <begin position="123"/>
        <end position="160"/>
    </location>
</feature>
<evidence type="ECO:0000256" key="1">
    <source>
        <dbReference type="ARBA" id="ARBA00004123"/>
    </source>
</evidence>
<dbReference type="GO" id="GO:0006357">
    <property type="term" value="P:regulation of transcription by RNA polymerase II"/>
    <property type="evidence" value="ECO:0007669"/>
    <property type="project" value="TreeGrafter"/>
</dbReference>
<dbReference type="AlphaFoldDB" id="A0A9N9YDD7"/>
<dbReference type="SMART" id="SM00355">
    <property type="entry name" value="ZnF_C2H2"/>
    <property type="match status" value="3"/>
</dbReference>
<dbReference type="Gene3D" id="3.30.160.60">
    <property type="entry name" value="Classic Zinc Finger"/>
    <property type="match status" value="2"/>
</dbReference>
<feature type="domain" description="C2H2-type" evidence="11">
    <location>
        <begin position="554"/>
        <end position="583"/>
    </location>
</feature>
<name>A0A9N9YDD7_9HYPO</name>
<feature type="domain" description="C2H2-type" evidence="11">
    <location>
        <begin position="582"/>
        <end position="612"/>
    </location>
</feature>
<feature type="compositionally biased region" description="Basic and acidic residues" evidence="9">
    <location>
        <begin position="139"/>
        <end position="149"/>
    </location>
</feature>